<dbReference type="AlphaFoldDB" id="A0A1H0NAV3"/>
<keyword evidence="2" id="KW-1185">Reference proteome</keyword>
<dbReference type="OrthoDB" id="7062584at2"/>
<dbReference type="STRING" id="443156.SAMN04489867_0890"/>
<evidence type="ECO:0000313" key="2">
    <source>
        <dbReference type="Proteomes" id="UP000199077"/>
    </source>
</evidence>
<organism evidence="1 2">
    <name type="scientific">Pedococcus dokdonensis</name>
    <dbReference type="NCBI Taxonomy" id="443156"/>
    <lineage>
        <taxon>Bacteria</taxon>
        <taxon>Bacillati</taxon>
        <taxon>Actinomycetota</taxon>
        <taxon>Actinomycetes</taxon>
        <taxon>Micrococcales</taxon>
        <taxon>Intrasporangiaceae</taxon>
        <taxon>Pedococcus</taxon>
    </lineage>
</organism>
<accession>A0A1H0NAV3</accession>
<dbReference type="Pfam" id="PF12900">
    <property type="entry name" value="Pyridox_ox_2"/>
    <property type="match status" value="1"/>
</dbReference>
<evidence type="ECO:0000313" key="1">
    <source>
        <dbReference type="EMBL" id="SDO89783.1"/>
    </source>
</evidence>
<dbReference type="SUPFAM" id="SSF50475">
    <property type="entry name" value="FMN-binding split barrel"/>
    <property type="match status" value="1"/>
</dbReference>
<proteinExistence type="predicted"/>
<protein>
    <submittedName>
        <fullName evidence="1">Nitroimidazol reductase NimA, pyridoxamine 5'-phosphate oxidase superfamily</fullName>
    </submittedName>
</protein>
<dbReference type="EMBL" id="LT629711">
    <property type="protein sequence ID" value="SDO89783.1"/>
    <property type="molecule type" value="Genomic_DNA"/>
</dbReference>
<dbReference type="InterPro" id="IPR012349">
    <property type="entry name" value="Split_barrel_FMN-bd"/>
</dbReference>
<dbReference type="RefSeq" id="WP_091782009.1">
    <property type="nucleotide sequence ID" value="NZ_LT629711.1"/>
</dbReference>
<dbReference type="Gene3D" id="2.30.110.10">
    <property type="entry name" value="Electron Transport, Fmn-binding Protein, Chain A"/>
    <property type="match status" value="1"/>
</dbReference>
<reference evidence="2" key="1">
    <citation type="submission" date="2016-10" db="EMBL/GenBank/DDBJ databases">
        <authorList>
            <person name="Varghese N."/>
            <person name="Submissions S."/>
        </authorList>
    </citation>
    <scope>NUCLEOTIDE SEQUENCE [LARGE SCALE GENOMIC DNA]</scope>
    <source>
        <strain evidence="2">DSM 22329</strain>
    </source>
</reference>
<gene>
    <name evidence="1" type="ORF">SAMN04489867_0890</name>
</gene>
<sequence>METNTQLTVAQCWTALREGVVGRVAVLQGQGPDIFPVNYAVDHGTVVFRTGTGTLFTSSDGTFVAFEVDGYDTERGEAWSVVARGFAHEVYELDDALEAMRLPLYPWHDGPKPRIMRIHPDSVTGRRFAVRGGHRTGRPITDVRT</sequence>
<name>A0A1H0NAV3_9MICO</name>
<dbReference type="Proteomes" id="UP000199077">
    <property type="component" value="Chromosome I"/>
</dbReference>
<dbReference type="InterPro" id="IPR024747">
    <property type="entry name" value="Pyridox_Oxase-rel"/>
</dbReference>